<evidence type="ECO:0000256" key="1">
    <source>
        <dbReference type="SAM" id="MobiDB-lite"/>
    </source>
</evidence>
<sequence>MGDLDFKLNHQIKSKNIFNCDMFTRELENIIYDYYYEIILSIRQHLLEEMTDNHEEMTDNHEEITDNHEEMTDYHEEMTDNHEEKRKKIGGELNLDCVTMLLWCLNYGIPDSLHDFGKSRNGIFPQFSKTKNRASDFLKIAEQFLNKNYSNFGQISQVDKLYNYYSNNPTNFEDIVKDDFLLGNICGDVDNMYYYFSESFPSTWETKKIQFFEKNPPNQMNPFFEKLRNDGYEYCILDACMSIQTESQWQDKITLVKSLCNLWDPAGAGKITFKELADGNNSKYKLSLVYENEVMVNGKMHYIYDSRTTVGDKSISMYDYVYNNLLNLYCIPKITFKLRIASATDIRTTESVSSEFYPAVSITQDGLTTTYIPIPLGGFSVQVLSYGLYFIETGDDYIIPVKQSAEYANLKEIIIVVYKMLITTMDPINTKQYLYILLTRFKSTGDHGSAMTTEFFNEILKLNTLYLSGDRLAYIYSIAKNIPTVARYYAASSSSSMEVEEESEESCDRVHFLGVLLPQKDPVISAKNKLAEILVFLDSLPKSSLSPINRISSIADIYNDINQVNDILKEKISDQYVDTLDNTTIFTTIIQPNVTILVPQLTNLLSIIDSTNINTIKSLLTILKQYHDNVYYIYKYPEIQADIKQTINSQISELQKVIDVNAYEIITGAAIVANARQSRSSTASFRPVTWLQTIFKQNKNIHDSIDLINALQITQDTDANSYYDKILAIKKKFYAKITDLSLSMKEKYGNSAPFVLDKSKQIMNKYNRNIKTILEKDNSVIGKTILTMFGFISEAIVPIKSDDITTSDVFTSPTRKKLSVANVKEKIDKITNAASSIVNYLNPLKRRRGGSRKNKKGTKHRVQIVKKKQTKKAHGKNKTKKRIIS</sequence>
<evidence type="ECO:0000313" key="2">
    <source>
        <dbReference type="EMBL" id="QHU17488.1"/>
    </source>
</evidence>
<feature type="region of interest" description="Disordered" evidence="1">
    <location>
        <begin position="845"/>
        <end position="885"/>
    </location>
</feature>
<reference evidence="2" key="1">
    <citation type="journal article" date="2020" name="Nature">
        <title>Giant virus diversity and host interactions through global metagenomics.</title>
        <authorList>
            <person name="Schulz F."/>
            <person name="Roux S."/>
            <person name="Paez-Espino D."/>
            <person name="Jungbluth S."/>
            <person name="Walsh D.A."/>
            <person name="Denef V.J."/>
            <person name="McMahon K.D."/>
            <person name="Konstantinidis K.T."/>
            <person name="Eloe-Fadrosh E.A."/>
            <person name="Kyrpides N.C."/>
            <person name="Woyke T."/>
        </authorList>
    </citation>
    <scope>NUCLEOTIDE SEQUENCE</scope>
    <source>
        <strain evidence="2">GVMAG-S-3300012000-57</strain>
    </source>
</reference>
<protein>
    <submittedName>
        <fullName evidence="2">Uncharacterized protein</fullName>
    </submittedName>
</protein>
<name>A0A6C0KMC6_9ZZZZ</name>
<proteinExistence type="predicted"/>
<dbReference type="EMBL" id="MN740911">
    <property type="protein sequence ID" value="QHU17488.1"/>
    <property type="molecule type" value="Genomic_DNA"/>
</dbReference>
<organism evidence="2">
    <name type="scientific">viral metagenome</name>
    <dbReference type="NCBI Taxonomy" id="1070528"/>
    <lineage>
        <taxon>unclassified sequences</taxon>
        <taxon>metagenomes</taxon>
        <taxon>organismal metagenomes</taxon>
    </lineage>
</organism>
<accession>A0A6C0KMC6</accession>
<dbReference type="AlphaFoldDB" id="A0A6C0KMC6"/>